<evidence type="ECO:0000256" key="6">
    <source>
        <dbReference type="SAM" id="Phobius"/>
    </source>
</evidence>
<evidence type="ECO:0000256" key="3">
    <source>
        <dbReference type="ARBA" id="ARBA00022989"/>
    </source>
</evidence>
<evidence type="ECO:0000256" key="1">
    <source>
        <dbReference type="ARBA" id="ARBA00022475"/>
    </source>
</evidence>
<reference evidence="8" key="1">
    <citation type="submission" date="2021-05" db="EMBL/GenBank/DDBJ databases">
        <authorList>
            <person name="Pietrasiak N."/>
            <person name="Ward R."/>
            <person name="Stajich J.E."/>
            <person name="Kurbessoian T."/>
        </authorList>
    </citation>
    <scope>NUCLEOTIDE SEQUENCE</scope>
    <source>
        <strain evidence="8">GSE-NOS-MK-12-04C</strain>
    </source>
</reference>
<sequence length="120" mass="13524">MRQFNFVIIFIFCLVIALFTVENSQPATIQITPGLQVSAAMPLATTSWFAIELLIASGLGAFVVWLFSVWTHSNQVRQKNMQIQELESKIKQYQTEIQSLKLPLLHKSGDSLTQEAQIAQ</sequence>
<dbReference type="EMBL" id="JAHHGZ010000012">
    <property type="protein sequence ID" value="MBW4668316.1"/>
    <property type="molecule type" value="Genomic_DNA"/>
</dbReference>
<keyword evidence="1" id="KW-1003">Cell membrane</keyword>
<organism evidence="8 9">
    <name type="scientific">Cyanomargarita calcarea GSE-NOS-MK-12-04C</name>
    <dbReference type="NCBI Taxonomy" id="2839659"/>
    <lineage>
        <taxon>Bacteria</taxon>
        <taxon>Bacillati</taxon>
        <taxon>Cyanobacteriota</taxon>
        <taxon>Cyanophyceae</taxon>
        <taxon>Nostocales</taxon>
        <taxon>Cyanomargaritaceae</taxon>
        <taxon>Cyanomargarita</taxon>
    </lineage>
</organism>
<gene>
    <name evidence="8" type="ORF">KME60_13045</name>
</gene>
<evidence type="ECO:0000256" key="5">
    <source>
        <dbReference type="SAM" id="Coils"/>
    </source>
</evidence>
<evidence type="ECO:0000256" key="4">
    <source>
        <dbReference type="ARBA" id="ARBA00023136"/>
    </source>
</evidence>
<dbReference type="GO" id="GO:0005886">
    <property type="term" value="C:plasma membrane"/>
    <property type="evidence" value="ECO:0007669"/>
    <property type="project" value="InterPro"/>
</dbReference>
<feature type="transmembrane region" description="Helical" evidence="6">
    <location>
        <begin position="48"/>
        <end position="71"/>
    </location>
</feature>
<evidence type="ECO:0000256" key="2">
    <source>
        <dbReference type="ARBA" id="ARBA00022692"/>
    </source>
</evidence>
<reference evidence="8" key="2">
    <citation type="journal article" date="2022" name="Microbiol. Resour. Announc.">
        <title>Metagenome Sequencing to Explore Phylogenomics of Terrestrial Cyanobacteria.</title>
        <authorList>
            <person name="Ward R.D."/>
            <person name="Stajich J.E."/>
            <person name="Johansen J.R."/>
            <person name="Huntemann M."/>
            <person name="Clum A."/>
            <person name="Foster B."/>
            <person name="Foster B."/>
            <person name="Roux S."/>
            <person name="Palaniappan K."/>
            <person name="Varghese N."/>
            <person name="Mukherjee S."/>
            <person name="Reddy T.B.K."/>
            <person name="Daum C."/>
            <person name="Copeland A."/>
            <person name="Chen I.A."/>
            <person name="Ivanova N.N."/>
            <person name="Kyrpides N.C."/>
            <person name="Shapiro N."/>
            <person name="Eloe-Fadrosh E.A."/>
            <person name="Pietrasiak N."/>
        </authorList>
    </citation>
    <scope>NUCLEOTIDE SEQUENCE</scope>
    <source>
        <strain evidence="8">GSE-NOS-MK-12-04C</strain>
    </source>
</reference>
<keyword evidence="2 6" id="KW-0812">Transmembrane</keyword>
<dbReference type="Proteomes" id="UP000729701">
    <property type="component" value="Unassembled WGS sequence"/>
</dbReference>
<feature type="coiled-coil region" evidence="5">
    <location>
        <begin position="76"/>
        <end position="103"/>
    </location>
</feature>
<protein>
    <submittedName>
        <fullName evidence="8">LapA family protein</fullName>
    </submittedName>
</protein>
<accession>A0A951QLZ6</accession>
<keyword evidence="5" id="KW-0175">Coiled coil</keyword>
<proteinExistence type="predicted"/>
<keyword evidence="3 6" id="KW-1133">Transmembrane helix</keyword>
<keyword evidence="4 6" id="KW-0472">Membrane</keyword>
<evidence type="ECO:0000313" key="8">
    <source>
        <dbReference type="EMBL" id="MBW4668316.1"/>
    </source>
</evidence>
<evidence type="ECO:0000313" key="9">
    <source>
        <dbReference type="Proteomes" id="UP000729701"/>
    </source>
</evidence>
<dbReference type="InterPro" id="IPR010445">
    <property type="entry name" value="LapA_dom"/>
</dbReference>
<dbReference type="AlphaFoldDB" id="A0A951QLZ6"/>
<feature type="domain" description="Lipopolysaccharide assembly protein A" evidence="7">
    <location>
        <begin position="23"/>
        <end position="90"/>
    </location>
</feature>
<evidence type="ECO:0000259" key="7">
    <source>
        <dbReference type="Pfam" id="PF06305"/>
    </source>
</evidence>
<comment type="caution">
    <text evidence="8">The sequence shown here is derived from an EMBL/GenBank/DDBJ whole genome shotgun (WGS) entry which is preliminary data.</text>
</comment>
<dbReference type="Pfam" id="PF06305">
    <property type="entry name" value="LapA_dom"/>
    <property type="match status" value="1"/>
</dbReference>
<name>A0A951QLZ6_9CYAN</name>